<evidence type="ECO:0000313" key="3">
    <source>
        <dbReference type="Proteomes" id="UP000028990"/>
    </source>
</evidence>
<dbReference type="Proteomes" id="UP000028990">
    <property type="component" value="Unassembled WGS sequence"/>
</dbReference>
<organism evidence="2 3">
    <name type="scientific">Fukomys damarensis</name>
    <name type="common">Damaraland mole rat</name>
    <name type="synonym">Cryptomys damarensis</name>
    <dbReference type="NCBI Taxonomy" id="885580"/>
    <lineage>
        <taxon>Eukaryota</taxon>
        <taxon>Metazoa</taxon>
        <taxon>Chordata</taxon>
        <taxon>Craniata</taxon>
        <taxon>Vertebrata</taxon>
        <taxon>Euteleostomi</taxon>
        <taxon>Mammalia</taxon>
        <taxon>Eutheria</taxon>
        <taxon>Euarchontoglires</taxon>
        <taxon>Glires</taxon>
        <taxon>Rodentia</taxon>
        <taxon>Hystricomorpha</taxon>
        <taxon>Bathyergidae</taxon>
        <taxon>Fukomys</taxon>
    </lineage>
</organism>
<reference evidence="2 3" key="1">
    <citation type="submission" date="2013-11" db="EMBL/GenBank/DDBJ databases">
        <title>The Damaraland mole rat (Fukomys damarensis) genome and evolution of African mole rats.</title>
        <authorList>
            <person name="Gladyshev V.N."/>
            <person name="Fang X."/>
        </authorList>
    </citation>
    <scope>NUCLEOTIDE SEQUENCE [LARGE SCALE GENOMIC DNA]</scope>
    <source>
        <tissue evidence="2">Liver</tissue>
    </source>
</reference>
<keyword evidence="1" id="KW-0472">Membrane</keyword>
<proteinExistence type="predicted"/>
<keyword evidence="3" id="KW-1185">Reference proteome</keyword>
<feature type="transmembrane region" description="Helical" evidence="1">
    <location>
        <begin position="47"/>
        <end position="69"/>
    </location>
</feature>
<sequence>MVEGKQVAEIETGWFCLKKPASWSSKLCVPSLTNPVESDDPNSQQRVLQLGALGVLGVLGILGAVGVAAENVLKPPLPGTWLWQTRRQRNSLRIFLLHCVQLHGHDLIVPDLRTHMSDCPVAALVGPGSTRFFLPASWLGQCSFLPFSFRKALSLCCLQ</sequence>
<protein>
    <submittedName>
        <fullName evidence="2">Uncharacterized protein</fullName>
    </submittedName>
</protein>
<keyword evidence="1" id="KW-0812">Transmembrane</keyword>
<name>A0A091DLL0_FUKDA</name>
<evidence type="ECO:0000256" key="1">
    <source>
        <dbReference type="SAM" id="Phobius"/>
    </source>
</evidence>
<gene>
    <name evidence="2" type="ORF">H920_05630</name>
</gene>
<keyword evidence="1" id="KW-1133">Transmembrane helix</keyword>
<dbReference type="EMBL" id="KN122106">
    <property type="protein sequence ID" value="KFO33014.1"/>
    <property type="molecule type" value="Genomic_DNA"/>
</dbReference>
<accession>A0A091DLL0</accession>
<evidence type="ECO:0000313" key="2">
    <source>
        <dbReference type="EMBL" id="KFO33014.1"/>
    </source>
</evidence>
<dbReference type="AlphaFoldDB" id="A0A091DLL0"/>